<evidence type="ECO:0000256" key="5">
    <source>
        <dbReference type="ARBA" id="ARBA00022741"/>
    </source>
</evidence>
<dbReference type="InterPro" id="IPR000719">
    <property type="entry name" value="Prot_kinase_dom"/>
</dbReference>
<evidence type="ECO:0000256" key="11">
    <source>
        <dbReference type="ARBA" id="ARBA00023157"/>
    </source>
</evidence>
<evidence type="ECO:0000256" key="7">
    <source>
        <dbReference type="ARBA" id="ARBA00022840"/>
    </source>
</evidence>
<evidence type="ECO:0000259" key="17">
    <source>
        <dbReference type="PROSITE" id="PS50011"/>
    </source>
</evidence>
<dbReference type="InterPro" id="IPR008266">
    <property type="entry name" value="Tyr_kinase_AS"/>
</dbReference>
<dbReference type="InterPro" id="IPR020635">
    <property type="entry name" value="Tyr_kinase_cat_dom"/>
</dbReference>
<dbReference type="PROSITE" id="PS00107">
    <property type="entry name" value="PROTEIN_KINASE_ATP"/>
    <property type="match status" value="1"/>
</dbReference>
<evidence type="ECO:0000256" key="14">
    <source>
        <dbReference type="ARBA" id="ARBA00051243"/>
    </source>
</evidence>
<dbReference type="Gene3D" id="2.60.40.10">
    <property type="entry name" value="Immunoglobulins"/>
    <property type="match status" value="1"/>
</dbReference>
<evidence type="ECO:0000256" key="8">
    <source>
        <dbReference type="ARBA" id="ARBA00022989"/>
    </source>
</evidence>
<keyword evidence="6" id="KW-0418">Kinase</keyword>
<feature type="domain" description="Protein kinase" evidence="17">
    <location>
        <begin position="149"/>
        <end position="433"/>
    </location>
</feature>
<evidence type="ECO:0000256" key="12">
    <source>
        <dbReference type="ARBA" id="ARBA00023170"/>
    </source>
</evidence>
<dbReference type="InterPro" id="IPR050122">
    <property type="entry name" value="RTK"/>
</dbReference>
<dbReference type="GO" id="GO:0005524">
    <property type="term" value="F:ATP binding"/>
    <property type="evidence" value="ECO:0007669"/>
    <property type="project" value="UniProtKB-UniRule"/>
</dbReference>
<evidence type="ECO:0000313" key="19">
    <source>
        <dbReference type="Proteomes" id="UP001249851"/>
    </source>
</evidence>
<dbReference type="CDD" id="cd00192">
    <property type="entry name" value="PTKc"/>
    <property type="match status" value="1"/>
</dbReference>
<dbReference type="FunFam" id="1.10.510.10:FF:000554">
    <property type="entry name" value="Predicted protein"/>
    <property type="match status" value="1"/>
</dbReference>
<dbReference type="InterPro" id="IPR036179">
    <property type="entry name" value="Ig-like_dom_sf"/>
</dbReference>
<comment type="caution">
    <text evidence="18">The sequence shown here is derived from an EMBL/GenBank/DDBJ whole genome shotgun (WGS) entry which is preliminary data.</text>
</comment>
<keyword evidence="3" id="KW-0808">Transferase</keyword>
<proteinExistence type="predicted"/>
<comment type="subcellular location">
    <subcellularLocation>
        <location evidence="1">Membrane</location>
        <topology evidence="1">Single-pass membrane protein</topology>
    </subcellularLocation>
</comment>
<organism evidence="18 19">
    <name type="scientific">Acropora cervicornis</name>
    <name type="common">Staghorn coral</name>
    <dbReference type="NCBI Taxonomy" id="6130"/>
    <lineage>
        <taxon>Eukaryota</taxon>
        <taxon>Metazoa</taxon>
        <taxon>Cnidaria</taxon>
        <taxon>Anthozoa</taxon>
        <taxon>Hexacorallia</taxon>
        <taxon>Scleractinia</taxon>
        <taxon>Astrocoeniina</taxon>
        <taxon>Acroporidae</taxon>
        <taxon>Acropora</taxon>
    </lineage>
</organism>
<evidence type="ECO:0000256" key="6">
    <source>
        <dbReference type="ARBA" id="ARBA00022777"/>
    </source>
</evidence>
<dbReference type="Proteomes" id="UP001249851">
    <property type="component" value="Unassembled WGS sequence"/>
</dbReference>
<dbReference type="InterPro" id="IPR001245">
    <property type="entry name" value="Ser-Thr/Tyr_kinase_cat_dom"/>
</dbReference>
<dbReference type="Gene3D" id="1.10.510.10">
    <property type="entry name" value="Transferase(Phosphotransferase) domain 1"/>
    <property type="match status" value="1"/>
</dbReference>
<gene>
    <name evidence="18" type="ORF">P5673_009212</name>
</gene>
<protein>
    <recommendedName>
        <fullName evidence="2">receptor protein-tyrosine kinase</fullName>
        <ecNumber evidence="2">2.7.10.1</ecNumber>
    </recommendedName>
</protein>
<evidence type="ECO:0000256" key="3">
    <source>
        <dbReference type="ARBA" id="ARBA00022679"/>
    </source>
</evidence>
<keyword evidence="11" id="KW-1015">Disulfide bond</keyword>
<evidence type="ECO:0000256" key="16">
    <source>
        <dbReference type="SAM" id="SignalP"/>
    </source>
</evidence>
<dbReference type="PANTHER" id="PTHR24416:SF621">
    <property type="entry name" value="TYROSINE KINASE RECEPTOR CAD96CA"/>
    <property type="match status" value="1"/>
</dbReference>
<evidence type="ECO:0000256" key="1">
    <source>
        <dbReference type="ARBA" id="ARBA00004167"/>
    </source>
</evidence>
<evidence type="ECO:0000256" key="4">
    <source>
        <dbReference type="ARBA" id="ARBA00022692"/>
    </source>
</evidence>
<dbReference type="PRINTS" id="PR00109">
    <property type="entry name" value="TYRKINASE"/>
</dbReference>
<keyword evidence="4" id="KW-0812">Transmembrane</keyword>
<keyword evidence="16" id="KW-0732">Signal</keyword>
<keyword evidence="19" id="KW-1185">Reference proteome</keyword>
<evidence type="ECO:0000256" key="13">
    <source>
        <dbReference type="ARBA" id="ARBA00023180"/>
    </source>
</evidence>
<dbReference type="SUPFAM" id="SSF56112">
    <property type="entry name" value="Protein kinase-like (PK-like)"/>
    <property type="match status" value="1"/>
</dbReference>
<keyword evidence="12 18" id="KW-0675">Receptor</keyword>
<dbReference type="GO" id="GO:0007169">
    <property type="term" value="P:cell surface receptor protein tyrosine kinase signaling pathway"/>
    <property type="evidence" value="ECO:0007669"/>
    <property type="project" value="TreeGrafter"/>
</dbReference>
<dbReference type="GO" id="GO:0005886">
    <property type="term" value="C:plasma membrane"/>
    <property type="evidence" value="ECO:0007669"/>
    <property type="project" value="TreeGrafter"/>
</dbReference>
<dbReference type="SMART" id="SM00219">
    <property type="entry name" value="TyrKc"/>
    <property type="match status" value="1"/>
</dbReference>
<dbReference type="Gene3D" id="3.30.200.20">
    <property type="entry name" value="Phosphorylase Kinase, domain 1"/>
    <property type="match status" value="1"/>
</dbReference>
<feature type="signal peptide" evidence="16">
    <location>
        <begin position="1"/>
        <end position="20"/>
    </location>
</feature>
<reference evidence="18" key="1">
    <citation type="journal article" date="2023" name="G3 (Bethesda)">
        <title>Whole genome assembly and annotation of the endangered Caribbean coral Acropora cervicornis.</title>
        <authorList>
            <person name="Selwyn J.D."/>
            <person name="Vollmer S.V."/>
        </authorList>
    </citation>
    <scope>NUCLEOTIDE SEQUENCE</scope>
    <source>
        <strain evidence="18">K2</strain>
    </source>
</reference>
<keyword evidence="5 15" id="KW-0547">Nucleotide-binding</keyword>
<dbReference type="AlphaFoldDB" id="A0AAD9QSI3"/>
<evidence type="ECO:0000256" key="10">
    <source>
        <dbReference type="ARBA" id="ARBA00023137"/>
    </source>
</evidence>
<keyword evidence="13" id="KW-0325">Glycoprotein</keyword>
<keyword evidence="8" id="KW-1133">Transmembrane helix</keyword>
<dbReference type="InterPro" id="IPR017441">
    <property type="entry name" value="Protein_kinase_ATP_BS"/>
</dbReference>
<accession>A0AAD9QSI3</accession>
<evidence type="ECO:0000256" key="15">
    <source>
        <dbReference type="PROSITE-ProRule" id="PRU10141"/>
    </source>
</evidence>
<dbReference type="FunFam" id="3.30.200.20:FF:000180">
    <property type="entry name" value="serine/threonine-protein kinase STY46-like"/>
    <property type="match status" value="1"/>
</dbReference>
<reference evidence="18" key="2">
    <citation type="journal article" date="2023" name="Science">
        <title>Genomic signatures of disease resistance in endangered staghorn corals.</title>
        <authorList>
            <person name="Vollmer S.V."/>
            <person name="Selwyn J.D."/>
            <person name="Despard B.A."/>
            <person name="Roesel C.L."/>
        </authorList>
    </citation>
    <scope>NUCLEOTIDE SEQUENCE</scope>
    <source>
        <strain evidence="18">K2</strain>
    </source>
</reference>
<dbReference type="InterPro" id="IPR011009">
    <property type="entry name" value="Kinase-like_dom_sf"/>
</dbReference>
<dbReference type="SUPFAM" id="SSF48726">
    <property type="entry name" value="Immunoglobulin"/>
    <property type="match status" value="1"/>
</dbReference>
<dbReference type="GO" id="GO:0043235">
    <property type="term" value="C:receptor complex"/>
    <property type="evidence" value="ECO:0007669"/>
    <property type="project" value="TreeGrafter"/>
</dbReference>
<dbReference type="InterPro" id="IPR013783">
    <property type="entry name" value="Ig-like_fold"/>
</dbReference>
<keyword evidence="9" id="KW-0472">Membrane</keyword>
<evidence type="ECO:0000256" key="9">
    <source>
        <dbReference type="ARBA" id="ARBA00023136"/>
    </source>
</evidence>
<evidence type="ECO:0000256" key="2">
    <source>
        <dbReference type="ARBA" id="ARBA00011902"/>
    </source>
</evidence>
<evidence type="ECO:0000313" key="18">
    <source>
        <dbReference type="EMBL" id="KAK2566580.1"/>
    </source>
</evidence>
<keyword evidence="10" id="KW-0829">Tyrosine-protein kinase</keyword>
<keyword evidence="7 15" id="KW-0067">ATP-binding</keyword>
<dbReference type="EC" id="2.7.10.1" evidence="2"/>
<sequence length="451" mass="50755">MQSFPVILIFGACLFKGADAKGIFVLTPADPFEAQEGSNVTLHWDYTGSNLLSLAWGVADGDNNLSTIIAQKHGINDVQYSSSYRDRVLIEGRASLVIYNVKDVISRDDMDVPLNRTEPPDRTFQDYCVISPVPLYPNERDWEIPRENLVSLKVIGKGAFGQVARGTLLGGPNKDSRLVAIKMLRDNATDENRQDFLVELNTMKKLDSHPNVVQLLGCVTKSEPIMGITEYAPFGDLLGYLRKSRGLRDSYYNDPDIKPRSSLSSKQLLGFSRDIASGMEFLSLKKIIHRDLAARNVLVGESEVCKITDFGLARDVFKDDLYRRNAAGRLPVKWTAFESLLHGICTTMSDVWSYGIVMYEIFTIGGAPYPKVDTKAIASLLEEGYRMPKPPHLADKLYDVMKACWHKTPEMRPSFTDLRNTMRGMCEEEKMYINLNGYDTKLYQSIDEVET</sequence>
<dbReference type="EMBL" id="JARQWQ010000016">
    <property type="protein sequence ID" value="KAK2566580.1"/>
    <property type="molecule type" value="Genomic_DNA"/>
</dbReference>
<feature type="binding site" evidence="15">
    <location>
        <position position="182"/>
    </location>
    <ligand>
        <name>ATP</name>
        <dbReference type="ChEBI" id="CHEBI:30616"/>
    </ligand>
</feature>
<dbReference type="PANTHER" id="PTHR24416">
    <property type="entry name" value="TYROSINE-PROTEIN KINASE RECEPTOR"/>
    <property type="match status" value="1"/>
</dbReference>
<name>A0AAD9QSI3_ACRCE</name>
<dbReference type="PROSITE" id="PS00109">
    <property type="entry name" value="PROTEIN_KINASE_TYR"/>
    <property type="match status" value="1"/>
</dbReference>
<feature type="chain" id="PRO_5041991978" description="receptor protein-tyrosine kinase" evidence="16">
    <location>
        <begin position="21"/>
        <end position="451"/>
    </location>
</feature>
<dbReference type="PROSITE" id="PS50011">
    <property type="entry name" value="PROTEIN_KINASE_DOM"/>
    <property type="match status" value="1"/>
</dbReference>
<comment type="catalytic activity">
    <reaction evidence="14">
        <text>L-tyrosyl-[protein] + ATP = O-phospho-L-tyrosyl-[protein] + ADP + H(+)</text>
        <dbReference type="Rhea" id="RHEA:10596"/>
        <dbReference type="Rhea" id="RHEA-COMP:10136"/>
        <dbReference type="Rhea" id="RHEA-COMP:20101"/>
        <dbReference type="ChEBI" id="CHEBI:15378"/>
        <dbReference type="ChEBI" id="CHEBI:30616"/>
        <dbReference type="ChEBI" id="CHEBI:46858"/>
        <dbReference type="ChEBI" id="CHEBI:61978"/>
        <dbReference type="ChEBI" id="CHEBI:456216"/>
        <dbReference type="EC" id="2.7.10.1"/>
    </reaction>
</comment>
<dbReference type="GO" id="GO:0004714">
    <property type="term" value="F:transmembrane receptor protein tyrosine kinase activity"/>
    <property type="evidence" value="ECO:0007669"/>
    <property type="project" value="UniProtKB-EC"/>
</dbReference>
<dbReference type="Pfam" id="PF07714">
    <property type="entry name" value="PK_Tyr_Ser-Thr"/>
    <property type="match status" value="1"/>
</dbReference>